<dbReference type="EMBL" id="CP001344">
    <property type="protein sequence ID" value="ACL46759.1"/>
    <property type="molecule type" value="Genomic_DNA"/>
</dbReference>
<evidence type="ECO:0000313" key="3">
    <source>
        <dbReference type="EMBL" id="ACL46759.1"/>
    </source>
</evidence>
<reference evidence="3" key="1">
    <citation type="submission" date="2009-01" db="EMBL/GenBank/DDBJ databases">
        <title>Complete sequence of chromosome Cyanothece sp. PCC 7425.</title>
        <authorList>
            <consortium name="US DOE Joint Genome Institute"/>
            <person name="Lucas S."/>
            <person name="Copeland A."/>
            <person name="Lapidus A."/>
            <person name="Glavina del Rio T."/>
            <person name="Dalin E."/>
            <person name="Tice H."/>
            <person name="Bruce D."/>
            <person name="Goodwin L."/>
            <person name="Pitluck S."/>
            <person name="Sims D."/>
            <person name="Meineke L."/>
            <person name="Brettin T."/>
            <person name="Detter J.C."/>
            <person name="Han C."/>
            <person name="Larimer F."/>
            <person name="Land M."/>
            <person name="Hauser L."/>
            <person name="Kyrpides N."/>
            <person name="Ovchinnikova G."/>
            <person name="Liberton M."/>
            <person name="Stoeckel J."/>
            <person name="Banerjee A."/>
            <person name="Singh A."/>
            <person name="Page L."/>
            <person name="Sato H."/>
            <person name="Zhao L."/>
            <person name="Sherman L."/>
            <person name="Pakrasi H."/>
            <person name="Richardson P."/>
        </authorList>
    </citation>
    <scope>NUCLEOTIDE SEQUENCE</scope>
    <source>
        <strain evidence="3">PCC 7425</strain>
    </source>
</reference>
<protein>
    <recommendedName>
        <fullName evidence="2">Hypervirulence associated protein TUDOR domain-containing protein</fullName>
    </recommendedName>
</protein>
<sequence length="73" mass="8409">MTQQFKPGDRVEWHSSGGTSQGEVEEVITKPTEFKNHHFEASEQEPEYRVKSTKTGKEAIHKPEALKKNNRKD</sequence>
<dbReference type="KEGG" id="cyn:Cyan7425_4449"/>
<dbReference type="eggNOG" id="ENOG503302Q">
    <property type="taxonomic scope" value="Bacteria"/>
</dbReference>
<proteinExistence type="predicted"/>
<dbReference type="InterPro" id="IPR021331">
    <property type="entry name" value="Hva1_TUDOR"/>
</dbReference>
<gene>
    <name evidence="3" type="ordered locus">Cyan7425_4449</name>
</gene>
<evidence type="ECO:0000259" key="2">
    <source>
        <dbReference type="Pfam" id="PF11160"/>
    </source>
</evidence>
<feature type="compositionally biased region" description="Basic and acidic residues" evidence="1">
    <location>
        <begin position="32"/>
        <end position="73"/>
    </location>
</feature>
<dbReference type="OrthoDB" id="71751at2"/>
<dbReference type="Gene3D" id="2.30.30.1060">
    <property type="match status" value="1"/>
</dbReference>
<dbReference type="STRING" id="395961.Cyan7425_4449"/>
<dbReference type="HOGENOM" id="CLU_180079_1_1_3"/>
<dbReference type="AlphaFoldDB" id="B8HK09"/>
<name>B8HK09_CYAP4</name>
<accession>B8HK09</accession>
<evidence type="ECO:0000256" key="1">
    <source>
        <dbReference type="SAM" id="MobiDB-lite"/>
    </source>
</evidence>
<organism evidence="3">
    <name type="scientific">Cyanothece sp. (strain PCC 7425 / ATCC 29141)</name>
    <dbReference type="NCBI Taxonomy" id="395961"/>
    <lineage>
        <taxon>Bacteria</taxon>
        <taxon>Bacillati</taxon>
        <taxon>Cyanobacteriota</taxon>
        <taxon>Cyanophyceae</taxon>
        <taxon>Gomontiellales</taxon>
        <taxon>Cyanothecaceae</taxon>
        <taxon>Cyanothece</taxon>
    </lineage>
</organism>
<feature type="region of interest" description="Disordered" evidence="1">
    <location>
        <begin position="1"/>
        <end position="73"/>
    </location>
</feature>
<dbReference type="Pfam" id="PF11160">
    <property type="entry name" value="Hva1_TUDOR"/>
    <property type="match status" value="1"/>
</dbReference>
<feature type="domain" description="Hypervirulence associated protein TUDOR" evidence="2">
    <location>
        <begin position="8"/>
        <end position="66"/>
    </location>
</feature>